<keyword evidence="1" id="KW-0812">Transmembrane</keyword>
<evidence type="ECO:0000256" key="1">
    <source>
        <dbReference type="SAM" id="Phobius"/>
    </source>
</evidence>
<accession>A0AAW6TZN6</accession>
<evidence type="ECO:0008006" key="4">
    <source>
        <dbReference type="Google" id="ProtNLM"/>
    </source>
</evidence>
<name>A0AAW6TZN6_9BACT</name>
<gene>
    <name evidence="2" type="ORF">QJ522_07480</name>
</gene>
<comment type="caution">
    <text evidence="2">The sequence shown here is derived from an EMBL/GenBank/DDBJ whole genome shotgun (WGS) entry which is preliminary data.</text>
</comment>
<keyword evidence="3" id="KW-1185">Reference proteome</keyword>
<dbReference type="RefSeq" id="WP_349244294.1">
    <property type="nucleotide sequence ID" value="NZ_JASCXX010000007.1"/>
</dbReference>
<proteinExistence type="predicted"/>
<dbReference type="AlphaFoldDB" id="A0AAW6TZN6"/>
<evidence type="ECO:0000313" key="3">
    <source>
        <dbReference type="Proteomes" id="UP001431776"/>
    </source>
</evidence>
<feature type="transmembrane region" description="Helical" evidence="1">
    <location>
        <begin position="76"/>
        <end position="100"/>
    </location>
</feature>
<dbReference type="EMBL" id="JASCXX010000007">
    <property type="protein sequence ID" value="MDI6448884.1"/>
    <property type="molecule type" value="Genomic_DNA"/>
</dbReference>
<evidence type="ECO:0000313" key="2">
    <source>
        <dbReference type="EMBL" id="MDI6448884.1"/>
    </source>
</evidence>
<dbReference type="Proteomes" id="UP001431776">
    <property type="component" value="Unassembled WGS sequence"/>
</dbReference>
<sequence length="260" mass="28674">MTSETYRDQLTSLAADPPAEVIEESRFPWFLDALAYPVSSSGAVNIAVFVIVPQLVAFVISRAARLIAATLPSGGVGYLTTLLTAPFYIIFACYVCYYVAHCVIDSSRGHRRASDIQITGALSIGDLLSQTILLVASVAIACWPVAVYYVLSERTDAWYWLLGACGVFFLPMSFLAGVVLDSFDALNPLLIVQSIWRAFVPYCGLVLFFLAIGGLATMVIPHLFTWSYLRSAAQLYLLLALANSVGRFYWRNRERLDWGV</sequence>
<organism evidence="2 3">
    <name type="scientific">Anaerobaca lacustris</name>
    <dbReference type="NCBI Taxonomy" id="3044600"/>
    <lineage>
        <taxon>Bacteria</taxon>
        <taxon>Pseudomonadati</taxon>
        <taxon>Planctomycetota</taxon>
        <taxon>Phycisphaerae</taxon>
        <taxon>Sedimentisphaerales</taxon>
        <taxon>Anaerobacaceae</taxon>
        <taxon>Anaerobaca</taxon>
    </lineage>
</organism>
<keyword evidence="1" id="KW-0472">Membrane</keyword>
<feature type="transmembrane region" description="Helical" evidence="1">
    <location>
        <begin position="199"/>
        <end position="220"/>
    </location>
</feature>
<keyword evidence="1" id="KW-1133">Transmembrane helix</keyword>
<feature type="transmembrane region" description="Helical" evidence="1">
    <location>
        <begin position="158"/>
        <end position="179"/>
    </location>
</feature>
<feature type="transmembrane region" description="Helical" evidence="1">
    <location>
        <begin position="43"/>
        <end position="64"/>
    </location>
</feature>
<reference evidence="2" key="1">
    <citation type="submission" date="2023-05" db="EMBL/GenBank/DDBJ databases">
        <title>Anaerotaeda fermentans gen. nov., sp. nov., a novel anaerobic planctomycete of the new family within the order Sedimentisphaerales isolated from Taman Peninsula, Russia.</title>
        <authorList>
            <person name="Khomyakova M.A."/>
            <person name="Merkel A.Y."/>
            <person name="Slobodkin A.I."/>
        </authorList>
    </citation>
    <scope>NUCLEOTIDE SEQUENCE</scope>
    <source>
        <strain evidence="2">M17dextr</strain>
    </source>
</reference>
<feature type="transmembrane region" description="Helical" evidence="1">
    <location>
        <begin position="232"/>
        <end position="250"/>
    </location>
</feature>
<protein>
    <recommendedName>
        <fullName evidence="4">ABC transporter permease</fullName>
    </recommendedName>
</protein>
<feature type="transmembrane region" description="Helical" evidence="1">
    <location>
        <begin position="132"/>
        <end position="151"/>
    </location>
</feature>